<dbReference type="GO" id="GO:0046872">
    <property type="term" value="F:metal ion binding"/>
    <property type="evidence" value="ECO:0007669"/>
    <property type="project" value="UniProtKB-KW"/>
</dbReference>
<keyword evidence="4" id="KW-0479">Metal-binding</keyword>
<dbReference type="InterPro" id="IPR011765">
    <property type="entry name" value="Pept_M16_N"/>
</dbReference>
<accession>G0J489</accession>
<keyword evidence="6" id="KW-0862">Zinc</keyword>
<evidence type="ECO:0000256" key="8">
    <source>
        <dbReference type="RuleBase" id="RU004447"/>
    </source>
</evidence>
<dbReference type="InterPro" id="IPR011249">
    <property type="entry name" value="Metalloenz_LuxS/M16"/>
</dbReference>
<dbReference type="HOGENOM" id="CLU_008156_0_0_10"/>
<sequence length="954" mass="107823">MRYLGIVKSNLTDIHTQMKIYKPLFFLFLFGLIQPLSFAQENLNSLVPLDEHVKIGQLENGLTYYIQHNPKPENKLELRLALKAGAMQEDDNQLGLAHFVEHMAFNGSEHFEKNELISYLQSIGVAFGSDLNAYTSFDETVYMLPIPTDEEEKLTNGFQVMRDWAGGLLLNTEDIDAERGIVVEEWRTGQGVGQRLRDAYLPVLLHESRYAQRMPIGKMEIIRNAADSLVRKFYKDWYRPDLMAIVAVGDVPTEKVEGLIKTYFSNLKKPENAPAREYYEVPSHKDNFVKIITDEEAPGIQVQLYYKHKAKPSINYSDYKGRILRTMFGGMITQRLDEIRQQEDAPFIFAGARYGNLVKPLDFFTISGVVGPGKLKDGLLSFLTENQRVVDHGFTQSELDRVKRSLLNSAEKSFKEMDKVESRNLVGRYVSHFLNQSFADGPENRYRFYQEIIPQITLEEVNELADELIRNDNIVLIVSAPEKDKESLPKESDLLAVLENATSIQTKPYEEDLLREELMLSKPQPGEVVGRAYNEGVDVTTVTLDNGMKVYFKPTDYKNNEIIFTASSNGGTSLYPLEDHYSANYSGTAINVMGIGDFTPSQLKKVLAGRNVQVTPNISTYSERISGATTPGDLEMTLQLIHLYFTSPRMDRSLWNVFIANQKNQLESAGVNPDFQFNKRVNEIISNGNPRGRGIYTAEQLDSISLDKSLEIYKDRFANAADFNVLFTGNINMEEVLPLITQYLGSLPGDPSKKENFLDLGLTPPHDRKETIKVGMDDKSQVILYFSGETSYDLAKSQQLSYLGEILTIKLIETLREEIGGVYGVGARGSLSRVPKERFNFSVSFPCGPESVEKLTAAVWEQIRKIQEEGPNEADLAKVRETKRLDLEENMKRNGYWHGQLVAAITSGLPLDTVLGAEGRVLGVTASEIKKVANEFIQKPHLLEIIRYPANFQE</sequence>
<dbReference type="STRING" id="880070.Cycma_3804"/>
<keyword evidence="5" id="KW-0378">Hydrolase</keyword>
<organism evidence="11 12">
    <name type="scientific">Cyclobacterium marinum (strain ATCC 25205 / DSM 745 / LMG 13164 / NCIMB 1802)</name>
    <name type="common">Flectobacillus marinus</name>
    <dbReference type="NCBI Taxonomy" id="880070"/>
    <lineage>
        <taxon>Bacteria</taxon>
        <taxon>Pseudomonadati</taxon>
        <taxon>Bacteroidota</taxon>
        <taxon>Cytophagia</taxon>
        <taxon>Cytophagales</taxon>
        <taxon>Cyclobacteriaceae</taxon>
        <taxon>Cyclobacterium</taxon>
    </lineage>
</organism>
<dbReference type="SUPFAM" id="SSF63411">
    <property type="entry name" value="LuxS/MPP-like metallohydrolase"/>
    <property type="match status" value="4"/>
</dbReference>
<keyword evidence="7" id="KW-0482">Metalloprotease</keyword>
<gene>
    <name evidence="11" type="ordered locus">Cycma_3804</name>
</gene>
<dbReference type="GO" id="GO:0006508">
    <property type="term" value="P:proteolysis"/>
    <property type="evidence" value="ECO:0007669"/>
    <property type="project" value="UniProtKB-KW"/>
</dbReference>
<dbReference type="Pfam" id="PF05193">
    <property type="entry name" value="Peptidase_M16_C"/>
    <property type="match status" value="2"/>
</dbReference>
<evidence type="ECO:0000256" key="1">
    <source>
        <dbReference type="ARBA" id="ARBA00001947"/>
    </source>
</evidence>
<dbReference type="Proteomes" id="UP000001635">
    <property type="component" value="Chromosome"/>
</dbReference>
<comment type="cofactor">
    <cofactor evidence="1">
        <name>Zn(2+)</name>
        <dbReference type="ChEBI" id="CHEBI:29105"/>
    </cofactor>
</comment>
<evidence type="ECO:0000313" key="12">
    <source>
        <dbReference type="Proteomes" id="UP000001635"/>
    </source>
</evidence>
<evidence type="ECO:0000256" key="2">
    <source>
        <dbReference type="ARBA" id="ARBA00007261"/>
    </source>
</evidence>
<keyword evidence="3" id="KW-0645">Protease</keyword>
<dbReference type="Pfam" id="PF00675">
    <property type="entry name" value="Peptidase_M16"/>
    <property type="match status" value="1"/>
</dbReference>
<protein>
    <submittedName>
        <fullName evidence="11">Peptidase M16 domain protein</fullName>
    </submittedName>
</protein>
<dbReference type="GO" id="GO:0004222">
    <property type="term" value="F:metalloendopeptidase activity"/>
    <property type="evidence" value="ECO:0007669"/>
    <property type="project" value="InterPro"/>
</dbReference>
<dbReference type="InterPro" id="IPR007863">
    <property type="entry name" value="Peptidase_M16_C"/>
</dbReference>
<dbReference type="Gene3D" id="3.30.830.10">
    <property type="entry name" value="Metalloenzyme, LuxS/M16 peptidase-like"/>
    <property type="match status" value="4"/>
</dbReference>
<evidence type="ECO:0000256" key="4">
    <source>
        <dbReference type="ARBA" id="ARBA00022723"/>
    </source>
</evidence>
<dbReference type="AlphaFoldDB" id="G0J489"/>
<dbReference type="InterPro" id="IPR050626">
    <property type="entry name" value="Peptidase_M16"/>
</dbReference>
<evidence type="ECO:0000256" key="5">
    <source>
        <dbReference type="ARBA" id="ARBA00022801"/>
    </source>
</evidence>
<reference evidence="12" key="1">
    <citation type="submission" date="2011-07" db="EMBL/GenBank/DDBJ databases">
        <title>The complete genome of Cyclobacterium marinum DSM 745.</title>
        <authorList>
            <person name="Lucas S."/>
            <person name="Han J."/>
            <person name="Lapidus A."/>
            <person name="Bruce D."/>
            <person name="Goodwin L."/>
            <person name="Pitluck S."/>
            <person name="Peters L."/>
            <person name="Kyrpides N."/>
            <person name="Mavromatis K."/>
            <person name="Ivanova N."/>
            <person name="Ovchinnikova G."/>
            <person name="Chertkov O."/>
            <person name="Detter J.C."/>
            <person name="Tapia R."/>
            <person name="Han C."/>
            <person name="Land M."/>
            <person name="Hauser L."/>
            <person name="Markowitz V."/>
            <person name="Cheng J.-F."/>
            <person name="Hugenholtz P."/>
            <person name="Woyke T."/>
            <person name="Wu D."/>
            <person name="Tindall B."/>
            <person name="Schuetze A."/>
            <person name="Brambilla E."/>
            <person name="Klenk H.-P."/>
            <person name="Eisen J.A."/>
        </authorList>
    </citation>
    <scope>NUCLEOTIDE SEQUENCE [LARGE SCALE GENOMIC DNA]</scope>
    <source>
        <strain evidence="12">ATCC 25205 / DSM 745 / LMG 13164 / NCIMB 1802</strain>
    </source>
</reference>
<evidence type="ECO:0000259" key="10">
    <source>
        <dbReference type="Pfam" id="PF05193"/>
    </source>
</evidence>
<feature type="domain" description="Peptidase M16 N-terminal" evidence="9">
    <location>
        <begin position="71"/>
        <end position="186"/>
    </location>
</feature>
<dbReference type="PROSITE" id="PS00143">
    <property type="entry name" value="INSULINASE"/>
    <property type="match status" value="1"/>
</dbReference>
<evidence type="ECO:0000313" key="11">
    <source>
        <dbReference type="EMBL" id="AEL27515.1"/>
    </source>
</evidence>
<comment type="similarity">
    <text evidence="2 8">Belongs to the peptidase M16 family.</text>
</comment>
<dbReference type="eggNOG" id="COG0612">
    <property type="taxonomic scope" value="Bacteria"/>
</dbReference>
<evidence type="ECO:0000256" key="7">
    <source>
        <dbReference type="ARBA" id="ARBA00023049"/>
    </source>
</evidence>
<dbReference type="EMBL" id="CP002955">
    <property type="protein sequence ID" value="AEL27515.1"/>
    <property type="molecule type" value="Genomic_DNA"/>
</dbReference>
<evidence type="ECO:0000256" key="3">
    <source>
        <dbReference type="ARBA" id="ARBA00022670"/>
    </source>
</evidence>
<evidence type="ECO:0000256" key="6">
    <source>
        <dbReference type="ARBA" id="ARBA00022833"/>
    </source>
</evidence>
<feature type="domain" description="Peptidase M16 C-terminal" evidence="10">
    <location>
        <begin position="230"/>
        <end position="406"/>
    </location>
</feature>
<feature type="domain" description="Peptidase M16 C-terminal" evidence="10">
    <location>
        <begin position="704"/>
        <end position="881"/>
    </location>
</feature>
<name>G0J489_CYCMS</name>
<dbReference type="KEGG" id="cmr:Cycma_3804"/>
<proteinExistence type="inferred from homology"/>
<dbReference type="InterPro" id="IPR001431">
    <property type="entry name" value="Pept_M16_Zn_BS"/>
</dbReference>
<dbReference type="PANTHER" id="PTHR43690:SF34">
    <property type="entry name" value="ZINC PROTEASE PQQL-LIKE"/>
    <property type="match status" value="1"/>
</dbReference>
<evidence type="ECO:0000259" key="9">
    <source>
        <dbReference type="Pfam" id="PF00675"/>
    </source>
</evidence>
<dbReference type="PANTHER" id="PTHR43690">
    <property type="entry name" value="NARDILYSIN"/>
    <property type="match status" value="1"/>
</dbReference>
<keyword evidence="12" id="KW-1185">Reference proteome</keyword>